<dbReference type="EMBL" id="LRTV01000008">
    <property type="protein sequence ID" value="RFD79594.1"/>
    <property type="molecule type" value="Genomic_DNA"/>
</dbReference>
<dbReference type="GO" id="GO:0006261">
    <property type="term" value="P:DNA-templated DNA replication"/>
    <property type="evidence" value="ECO:0007669"/>
    <property type="project" value="TreeGrafter"/>
</dbReference>
<dbReference type="RefSeq" id="WP_116712380.1">
    <property type="nucleotide sequence ID" value="NZ_LRTV01000008.1"/>
</dbReference>
<dbReference type="Gene3D" id="3.40.50.300">
    <property type="entry name" value="P-loop containing nucleotide triphosphate hydrolases"/>
    <property type="match status" value="1"/>
</dbReference>
<dbReference type="NCBIfam" id="NF005926">
    <property type="entry name" value="PRK07940.1"/>
    <property type="match status" value="1"/>
</dbReference>
<reference evidence="1 2" key="1">
    <citation type="submission" date="2016-02" db="EMBL/GenBank/DDBJ databases">
        <authorList>
            <person name="Alioto T."/>
            <person name="Alioto T."/>
        </authorList>
    </citation>
    <scope>NUCLEOTIDE SEQUENCE [LARGE SCALE GENOMIC DNA]</scope>
    <source>
        <strain evidence="1 2">NR010</strain>
    </source>
</reference>
<gene>
    <name evidence="1" type="ORF">AXE77_04395</name>
</gene>
<dbReference type="SUPFAM" id="SSF52540">
    <property type="entry name" value="P-loop containing nucleoside triphosphate hydrolases"/>
    <property type="match status" value="1"/>
</dbReference>
<dbReference type="AlphaFoldDB" id="A0A3E1IZT8"/>
<proteinExistence type="predicted"/>
<dbReference type="InterPro" id="IPR027417">
    <property type="entry name" value="P-loop_NTPase"/>
</dbReference>
<dbReference type="Pfam" id="PF13177">
    <property type="entry name" value="DNA_pol3_delta2"/>
    <property type="match status" value="1"/>
</dbReference>
<comment type="caution">
    <text evidence="1">The sequence shown here is derived from an EMBL/GenBank/DDBJ whole genome shotgun (WGS) entry which is preliminary data.</text>
</comment>
<protein>
    <submittedName>
        <fullName evidence="1">DNA polymerase III subunit delta</fullName>
    </submittedName>
</protein>
<evidence type="ECO:0000313" key="2">
    <source>
        <dbReference type="Proteomes" id="UP000259221"/>
    </source>
</evidence>
<organism evidence="1 2">
    <name type="scientific">Gardnerella vaginalis</name>
    <dbReference type="NCBI Taxonomy" id="2702"/>
    <lineage>
        <taxon>Bacteria</taxon>
        <taxon>Bacillati</taxon>
        <taxon>Actinomycetota</taxon>
        <taxon>Actinomycetes</taxon>
        <taxon>Bifidobacteriales</taxon>
        <taxon>Bifidobacteriaceae</taxon>
        <taxon>Gardnerella</taxon>
    </lineage>
</organism>
<accession>A0A3E1IZT8</accession>
<evidence type="ECO:0000313" key="1">
    <source>
        <dbReference type="EMBL" id="RFD79594.1"/>
    </source>
</evidence>
<sequence length="384" mass="41849">MSVWDAVVGQTQVVERLRKVACASPSDIPQSWLICGAAGVGTSQVAHAFAAALESPDHGESEDSQLSKEAREVLAGSHPDVRTLRTDGVTLSVEAVREVIGLSEQMPSIAPWRIIIIEDVERMLERSTNVLLKEIEEPSEHTIWLLCASDAQQVLPTIRSRTQRVQLTTPDTQAVAEYVAAKTGADNKLASRSARLSQGDVATALLYATDERALSRRDELVAGLLRMHDASDAVLLAAMLIEEATAQAEDEVQRNVEIQQQEFRRINGLSQSDRVPPKLRTAYNAIGKKDDVKRKVTRVSRDVLSRSLSAIASVYRDVLIVLNNAQEVAPFINQEFQSGIVQLAQGLTSSHALLCVDSIATARRRLASNGNATLVFEALLCSLL</sequence>
<dbReference type="PANTHER" id="PTHR11669:SF8">
    <property type="entry name" value="DNA POLYMERASE III SUBUNIT DELTA"/>
    <property type="match status" value="1"/>
</dbReference>
<dbReference type="OrthoDB" id="9809531at2"/>
<name>A0A3E1IZT8_GARVA</name>
<dbReference type="PANTHER" id="PTHR11669">
    <property type="entry name" value="REPLICATION FACTOR C / DNA POLYMERASE III GAMMA-TAU SUBUNIT"/>
    <property type="match status" value="1"/>
</dbReference>
<dbReference type="Proteomes" id="UP000259221">
    <property type="component" value="Unassembled WGS sequence"/>
</dbReference>
<dbReference type="InterPro" id="IPR050238">
    <property type="entry name" value="DNA_Rep/Repair_Clamp_Loader"/>
</dbReference>